<dbReference type="PANTHER" id="PTHR36558:SF1">
    <property type="entry name" value="RESTRICTION ENDONUCLEASE DOMAIN-CONTAINING PROTEIN-RELATED"/>
    <property type="match status" value="1"/>
</dbReference>
<proteinExistence type="predicted"/>
<evidence type="ECO:0000313" key="2">
    <source>
        <dbReference type="EMBL" id="KGF72817.1"/>
    </source>
</evidence>
<sequence length="202" mass="22509">MIASPQPALSIAEYLQLETESPTKHEYINGEAYAMAGASDGHVTIALNLASLLRSHLRGSGCRVYIADMKARIIARNCFYYPDVMVTCAPQDQETSTYKQFPKLIVEVLSDSTEAFDRGDKFADYQTVPSLEEYVLINTRHQRVDCFRRNAEGLWVLQSYTPETDRLDLHSVNFSTTLTALYEDVVLEGTTTAAPSTPPSNS</sequence>
<dbReference type="CDD" id="cd06260">
    <property type="entry name" value="DUF820-like"/>
    <property type="match status" value="1"/>
</dbReference>
<dbReference type="RefSeq" id="WP_036532434.1">
    <property type="nucleotide sequence ID" value="NZ_JJML01000017.1"/>
</dbReference>
<dbReference type="PANTHER" id="PTHR36558">
    <property type="entry name" value="GLR1098 PROTEIN"/>
    <property type="match status" value="1"/>
</dbReference>
<protein>
    <recommendedName>
        <fullName evidence="1">Putative restriction endonuclease domain-containing protein</fullName>
    </recommendedName>
</protein>
<keyword evidence="3" id="KW-1185">Reference proteome</keyword>
<dbReference type="STRING" id="1497020.DO97_03505"/>
<name>A0A098TLR9_9CYAN</name>
<evidence type="ECO:0000313" key="3">
    <source>
        <dbReference type="Proteomes" id="UP000030170"/>
    </source>
</evidence>
<gene>
    <name evidence="2" type="ORF">DO97_03505</name>
</gene>
<evidence type="ECO:0000259" key="1">
    <source>
        <dbReference type="Pfam" id="PF05685"/>
    </source>
</evidence>
<dbReference type="AlphaFoldDB" id="A0A098TLR9"/>
<dbReference type="Gene3D" id="3.90.1570.10">
    <property type="entry name" value="tt1808, chain A"/>
    <property type="match status" value="1"/>
</dbReference>
<reference evidence="2 3" key="1">
    <citation type="journal article" date="2014" name="Mol. Ecol.">
        <title>Evolution of Synechococcus.</title>
        <authorList>
            <person name="Dvorak P."/>
            <person name="Casamatta D."/>
            <person name="Hasler P."/>
            <person name="Poulickova A."/>
            <person name="Ondrej V."/>
            <person name="Sanges R."/>
        </authorList>
    </citation>
    <scope>NUCLEOTIDE SEQUENCE [LARGE SCALE GENOMIC DNA]</scope>
    <source>
        <strain evidence="2 3">CAUP A 1101</strain>
    </source>
</reference>
<feature type="domain" description="Putative restriction endonuclease" evidence="1">
    <location>
        <begin position="12"/>
        <end position="172"/>
    </location>
</feature>
<accession>A0A098TLR9</accession>
<comment type="caution">
    <text evidence="2">The sequence shown here is derived from an EMBL/GenBank/DDBJ whole genome shotgun (WGS) entry which is preliminary data.</text>
</comment>
<dbReference type="OrthoDB" id="428347at2"/>
<dbReference type="EMBL" id="JJML01000017">
    <property type="protein sequence ID" value="KGF72817.1"/>
    <property type="molecule type" value="Genomic_DNA"/>
</dbReference>
<organism evidence="2 3">
    <name type="scientific">Neosynechococcus sphagnicola sy1</name>
    <dbReference type="NCBI Taxonomy" id="1497020"/>
    <lineage>
        <taxon>Bacteria</taxon>
        <taxon>Bacillati</taxon>
        <taxon>Cyanobacteriota</taxon>
        <taxon>Cyanophyceae</taxon>
        <taxon>Neosynechococcales</taxon>
        <taxon>Neosynechococcaceae</taxon>
        <taxon>Neosynechococcus</taxon>
    </lineage>
</organism>
<dbReference type="Pfam" id="PF05685">
    <property type="entry name" value="Uma2"/>
    <property type="match status" value="1"/>
</dbReference>
<dbReference type="InterPro" id="IPR011335">
    <property type="entry name" value="Restrct_endonuc-II-like"/>
</dbReference>
<dbReference type="Proteomes" id="UP000030170">
    <property type="component" value="Unassembled WGS sequence"/>
</dbReference>
<dbReference type="InterPro" id="IPR012296">
    <property type="entry name" value="Nuclease_put_TT1808"/>
</dbReference>
<dbReference type="InterPro" id="IPR008538">
    <property type="entry name" value="Uma2"/>
</dbReference>
<dbReference type="SUPFAM" id="SSF52980">
    <property type="entry name" value="Restriction endonuclease-like"/>
    <property type="match status" value="1"/>
</dbReference>